<evidence type="ECO:0000256" key="1">
    <source>
        <dbReference type="ARBA" id="ARBA00004141"/>
    </source>
</evidence>
<dbReference type="Proteomes" id="UP001595848">
    <property type="component" value="Unassembled WGS sequence"/>
</dbReference>
<evidence type="ECO:0000259" key="6">
    <source>
        <dbReference type="Pfam" id="PF12805"/>
    </source>
</evidence>
<feature type="transmembrane region" description="Helical" evidence="5">
    <location>
        <begin position="69"/>
        <end position="87"/>
    </location>
</feature>
<accession>A0ABV8NYB6</accession>
<dbReference type="RefSeq" id="WP_217964297.1">
    <property type="nucleotide sequence ID" value="NZ_JAHTBN010000003.1"/>
</dbReference>
<evidence type="ECO:0000256" key="5">
    <source>
        <dbReference type="SAM" id="Phobius"/>
    </source>
</evidence>
<dbReference type="Pfam" id="PF13515">
    <property type="entry name" value="FUSC_2"/>
    <property type="match status" value="1"/>
</dbReference>
<evidence type="ECO:0000313" key="9">
    <source>
        <dbReference type="Proteomes" id="UP001595848"/>
    </source>
</evidence>
<feature type="transmembrane region" description="Helical" evidence="5">
    <location>
        <begin position="93"/>
        <end position="111"/>
    </location>
</feature>
<evidence type="ECO:0000256" key="4">
    <source>
        <dbReference type="ARBA" id="ARBA00023136"/>
    </source>
</evidence>
<feature type="transmembrane region" description="Helical" evidence="5">
    <location>
        <begin position="508"/>
        <end position="525"/>
    </location>
</feature>
<feature type="transmembrane region" description="Helical" evidence="5">
    <location>
        <begin position="27"/>
        <end position="57"/>
    </location>
</feature>
<sequence length="779" mass="85793">MAPRVTQLQRFFYSHYFFGGLRQSLGVLLPALVLIGVFHLYAVGVIIAIGAACVAIIDQPGGPRRNRRNEMLGGLLLVPLTAAVTGLASPHPVLLWFVIPAMCFGFSMLTVYGKRGGLIGFACLLMMTLTMRTPLDYSQVLQHTLYSFLGGVFYFVFSYMVSLLLWYREEQQGLSVALFATADYMAARSQFYDINIDLDACYRRLIHFQSVMTEKHQAARDLVLRELPRGGDGRGERHRVMLLNIFIDMIDLLDSLVATHTDYATLRRRLPDSDVLIFARDALYKLSTNLATLALNIARNKGASTRSSVRAELRAIEYELEQYRNRGLAREEPEVYALLVQILRRLRNATRVIERMAARTRGDAGSEENSRRLDKSLTRFLSRQELRFGMITSNLRLSSSHFRYALRVTIATLMAMTATTVLSLILQMEDIKIDLTAHSYWIVLTIIIVMKPGFALTRQRNGWRLMGTVIGCVLGMLLFTVTHNPELYLAAMLLTSILGYALVQVNYTLAAIFNTLFVLIVFHFLTPGTTFVVGERLADTLLGCALALPCSYILPWWERNAMRPLALAAQRANEEYLKTGLQYAALQRQAQAAADANAATTDATADAASQGGAAAGAEVASAGPASADAAASSPPAAGVDAAAESKARDMQLQDAELAWQLARNNVHIAFANFAAAFYRMMDEPASHQKNVPELNNMLIQNHVLASQISAAIPILGSLHTVPEGVQKSLEAIESLLAGRDAEAPASLETEGELAALAYPLRQMAKAAQLIHREILAVQA</sequence>
<reference evidence="9" key="1">
    <citation type="journal article" date="2019" name="Int. J. Syst. Evol. Microbiol.">
        <title>The Global Catalogue of Microorganisms (GCM) 10K type strain sequencing project: providing services to taxonomists for standard genome sequencing and annotation.</title>
        <authorList>
            <consortium name="The Broad Institute Genomics Platform"/>
            <consortium name="The Broad Institute Genome Sequencing Center for Infectious Disease"/>
            <person name="Wu L."/>
            <person name="Ma J."/>
        </authorList>
    </citation>
    <scope>NUCLEOTIDE SEQUENCE [LARGE SCALE GENOMIC DNA]</scope>
    <source>
        <strain evidence="9">LMG 24813</strain>
    </source>
</reference>
<feature type="transmembrane region" description="Helical" evidence="5">
    <location>
        <begin position="487"/>
        <end position="503"/>
    </location>
</feature>
<dbReference type="InterPro" id="IPR049453">
    <property type="entry name" value="Memb_transporter_dom"/>
</dbReference>
<comment type="caution">
    <text evidence="8">The sequence shown here is derived from an EMBL/GenBank/DDBJ whole genome shotgun (WGS) entry which is preliminary data.</text>
</comment>
<dbReference type="Pfam" id="PF12805">
    <property type="entry name" value="FUSC-like"/>
    <property type="match status" value="1"/>
</dbReference>
<evidence type="ECO:0000259" key="7">
    <source>
        <dbReference type="Pfam" id="PF13515"/>
    </source>
</evidence>
<keyword evidence="2 5" id="KW-0812">Transmembrane</keyword>
<feature type="domain" description="Integral membrane protein YccS N-terminal" evidence="6">
    <location>
        <begin position="74"/>
        <end position="349"/>
    </location>
</feature>
<feature type="transmembrane region" description="Helical" evidence="5">
    <location>
        <begin position="463"/>
        <end position="481"/>
    </location>
</feature>
<keyword evidence="3 5" id="KW-1133">Transmembrane helix</keyword>
<protein>
    <submittedName>
        <fullName evidence="8">FUSC family membrane protein</fullName>
    </submittedName>
</protein>
<feature type="domain" description="Integral membrane bound transporter" evidence="7">
    <location>
        <begin position="437"/>
        <end position="548"/>
    </location>
</feature>
<dbReference type="EMBL" id="JBHSBV010000002">
    <property type="protein sequence ID" value="MFC4200452.1"/>
    <property type="molecule type" value="Genomic_DNA"/>
</dbReference>
<proteinExistence type="predicted"/>
<evidence type="ECO:0000256" key="3">
    <source>
        <dbReference type="ARBA" id="ARBA00022989"/>
    </source>
</evidence>
<evidence type="ECO:0000313" key="8">
    <source>
        <dbReference type="EMBL" id="MFC4200452.1"/>
    </source>
</evidence>
<name>A0ABV8NYB6_9BURK</name>
<feature type="transmembrane region" description="Helical" evidence="5">
    <location>
        <begin position="438"/>
        <end position="456"/>
    </location>
</feature>
<gene>
    <name evidence="8" type="ORF">ACFOY1_05755</name>
</gene>
<feature type="transmembrane region" description="Helical" evidence="5">
    <location>
        <begin position="404"/>
        <end position="426"/>
    </location>
</feature>
<dbReference type="InterPro" id="IPR032692">
    <property type="entry name" value="YccS_N"/>
</dbReference>
<keyword evidence="4 5" id="KW-0472">Membrane</keyword>
<comment type="subcellular location">
    <subcellularLocation>
        <location evidence="1">Membrane</location>
        <topology evidence="1">Multi-pass membrane protein</topology>
    </subcellularLocation>
</comment>
<organism evidence="8 9">
    <name type="scientific">Candidimonas humi</name>
    <dbReference type="NCBI Taxonomy" id="683355"/>
    <lineage>
        <taxon>Bacteria</taxon>
        <taxon>Pseudomonadati</taxon>
        <taxon>Pseudomonadota</taxon>
        <taxon>Betaproteobacteria</taxon>
        <taxon>Burkholderiales</taxon>
        <taxon>Alcaligenaceae</taxon>
        <taxon>Candidimonas</taxon>
    </lineage>
</organism>
<feature type="transmembrane region" description="Helical" evidence="5">
    <location>
        <begin position="147"/>
        <end position="167"/>
    </location>
</feature>
<keyword evidence="9" id="KW-1185">Reference proteome</keyword>
<feature type="transmembrane region" description="Helical" evidence="5">
    <location>
        <begin position="118"/>
        <end position="135"/>
    </location>
</feature>
<evidence type="ECO:0000256" key="2">
    <source>
        <dbReference type="ARBA" id="ARBA00022692"/>
    </source>
</evidence>